<proteinExistence type="predicted"/>
<evidence type="ECO:0000313" key="1">
    <source>
        <dbReference type="EMBL" id="JAH21106.1"/>
    </source>
</evidence>
<dbReference type="AlphaFoldDB" id="A0A0E9QVW0"/>
<sequence>MFLFQFDFLLVDYFFNHKGFYRSCGSTADPIARDAC</sequence>
<protein>
    <submittedName>
        <fullName evidence="1">Uncharacterized protein</fullName>
    </submittedName>
</protein>
<organism evidence="1">
    <name type="scientific">Anguilla anguilla</name>
    <name type="common">European freshwater eel</name>
    <name type="synonym">Muraena anguilla</name>
    <dbReference type="NCBI Taxonomy" id="7936"/>
    <lineage>
        <taxon>Eukaryota</taxon>
        <taxon>Metazoa</taxon>
        <taxon>Chordata</taxon>
        <taxon>Craniata</taxon>
        <taxon>Vertebrata</taxon>
        <taxon>Euteleostomi</taxon>
        <taxon>Actinopterygii</taxon>
        <taxon>Neopterygii</taxon>
        <taxon>Teleostei</taxon>
        <taxon>Anguilliformes</taxon>
        <taxon>Anguillidae</taxon>
        <taxon>Anguilla</taxon>
    </lineage>
</organism>
<name>A0A0E9QVW0_ANGAN</name>
<accession>A0A0E9QVW0</accession>
<reference evidence="1" key="1">
    <citation type="submission" date="2014-11" db="EMBL/GenBank/DDBJ databases">
        <authorList>
            <person name="Amaro Gonzalez C."/>
        </authorList>
    </citation>
    <scope>NUCLEOTIDE SEQUENCE</scope>
</reference>
<reference evidence="1" key="2">
    <citation type="journal article" date="2015" name="Fish Shellfish Immunol.">
        <title>Early steps in the European eel (Anguilla anguilla)-Vibrio vulnificus interaction in the gills: Role of the RtxA13 toxin.</title>
        <authorList>
            <person name="Callol A."/>
            <person name="Pajuelo D."/>
            <person name="Ebbesson L."/>
            <person name="Teles M."/>
            <person name="MacKenzie S."/>
            <person name="Amaro C."/>
        </authorList>
    </citation>
    <scope>NUCLEOTIDE SEQUENCE</scope>
</reference>
<dbReference type="EMBL" id="GBXM01087471">
    <property type="protein sequence ID" value="JAH21106.1"/>
    <property type="molecule type" value="Transcribed_RNA"/>
</dbReference>